<proteinExistence type="predicted"/>
<dbReference type="GO" id="GO:0005829">
    <property type="term" value="C:cytosol"/>
    <property type="evidence" value="ECO:0007669"/>
    <property type="project" value="TreeGrafter"/>
</dbReference>
<dbReference type="OrthoDB" id="9810101at2"/>
<evidence type="ECO:0000313" key="2">
    <source>
        <dbReference type="EMBL" id="SET32020.1"/>
    </source>
</evidence>
<accession>A0A1I0DK41</accession>
<sequence>MSKYLFFDIDGTLTGPSRKVTLKTVEGIRQARKNGHKTFLCTGRAPISIMKSIRDIGFDGIISSAGGFISIGDKYIFENSIDQYLLSEVILLFTNARILFSLETKDALYQTPGVQEFFDQKNSSILKENLELARFLEERKNEEVRLPVSKFDILNTKVTKVGFISENKLAFYDCVKYLSEFFNIVIFSKETDDFINGEIILKNCTKGDAIKRVTEYFKAKIEDTVAFGDSMNDYQMIEAAGYGIVSYLAPEKLKAIADDTFEDPDNDGIYKCMKQLKLI</sequence>
<dbReference type="Pfam" id="PF08282">
    <property type="entry name" value="Hydrolase_3"/>
    <property type="match status" value="1"/>
</dbReference>
<reference evidence="2" key="1">
    <citation type="submission" date="2016-10" db="EMBL/GenBank/DDBJ databases">
        <authorList>
            <person name="de Groot N.N."/>
        </authorList>
    </citation>
    <scope>NUCLEOTIDE SEQUENCE [LARGE SCALE GENOMIC DNA]</scope>
    <source>
        <strain evidence="2">DSM 1551</strain>
    </source>
</reference>
<evidence type="ECO:0000313" key="3">
    <source>
        <dbReference type="Proteomes" id="UP000198558"/>
    </source>
</evidence>
<dbReference type="NCBIfam" id="TIGR00099">
    <property type="entry name" value="Cof-subfamily"/>
    <property type="match status" value="1"/>
</dbReference>
<dbReference type="NCBIfam" id="TIGR01484">
    <property type="entry name" value="HAD-SF-IIB"/>
    <property type="match status" value="1"/>
</dbReference>
<organism evidence="2 3">
    <name type="scientific">Thomasclavelia cocleata</name>
    <dbReference type="NCBI Taxonomy" id="69824"/>
    <lineage>
        <taxon>Bacteria</taxon>
        <taxon>Bacillati</taxon>
        <taxon>Bacillota</taxon>
        <taxon>Erysipelotrichia</taxon>
        <taxon>Erysipelotrichales</taxon>
        <taxon>Coprobacillaceae</taxon>
        <taxon>Thomasclavelia</taxon>
    </lineage>
</organism>
<dbReference type="AlphaFoldDB" id="A0A1I0DK41"/>
<dbReference type="Gene3D" id="3.30.1240.10">
    <property type="match status" value="1"/>
</dbReference>
<reference evidence="1 4" key="3">
    <citation type="journal article" date="2020" name="Microbiome">
        <title>Single-cell genomics of uncultured bacteria reveals dietary fiber responders in the mouse gut microbiota.</title>
        <authorList>
            <person name="Chijiiwa R."/>
            <person name="Hosokawa M."/>
            <person name="Kogawa M."/>
            <person name="Nishikawa Y."/>
            <person name="Ide K."/>
            <person name="Sakanashi C."/>
            <person name="Takahashi K."/>
            <person name="Takeyama H."/>
        </authorList>
    </citation>
    <scope>NUCLEOTIDE SEQUENCE [LARGE SCALE GENOMIC DNA]</scope>
    <source>
        <strain evidence="1">IMSAGC_017</strain>
    </source>
</reference>
<protein>
    <submittedName>
        <fullName evidence="2">Haloacid dehalogenase-like hydrolase</fullName>
    </submittedName>
    <submittedName>
        <fullName evidence="1">Phosphatase YwpJ</fullName>
        <ecNumber evidence="1">3.1.3.-</ecNumber>
    </submittedName>
</protein>
<name>A0A1I0DK41_9FIRM</name>
<dbReference type="InterPro" id="IPR000150">
    <property type="entry name" value="Cof"/>
</dbReference>
<keyword evidence="2" id="KW-0378">Hydrolase</keyword>
<dbReference type="EMBL" id="BLMI01000258">
    <property type="protein sequence ID" value="GFI42021.1"/>
    <property type="molecule type" value="Genomic_DNA"/>
</dbReference>
<dbReference type="GO" id="GO:0000287">
    <property type="term" value="F:magnesium ion binding"/>
    <property type="evidence" value="ECO:0007669"/>
    <property type="project" value="TreeGrafter"/>
</dbReference>
<dbReference type="InterPro" id="IPR036412">
    <property type="entry name" value="HAD-like_sf"/>
</dbReference>
<dbReference type="RefSeq" id="WP_092352860.1">
    <property type="nucleotide sequence ID" value="NZ_BLMI01000258.1"/>
</dbReference>
<dbReference type="Proteomes" id="UP000490821">
    <property type="component" value="Unassembled WGS sequence"/>
</dbReference>
<dbReference type="Proteomes" id="UP000198558">
    <property type="component" value="Unassembled WGS sequence"/>
</dbReference>
<dbReference type="GO" id="GO:0016791">
    <property type="term" value="F:phosphatase activity"/>
    <property type="evidence" value="ECO:0007669"/>
    <property type="project" value="UniProtKB-ARBA"/>
</dbReference>
<dbReference type="Gene3D" id="3.40.50.1000">
    <property type="entry name" value="HAD superfamily/HAD-like"/>
    <property type="match status" value="1"/>
</dbReference>
<gene>
    <name evidence="1" type="primary">ywpJ</name>
    <name evidence="1" type="ORF">IMSAGC017_02067</name>
    <name evidence="2" type="ORF">SAMN04489758_10650</name>
</gene>
<dbReference type="PANTHER" id="PTHR10000">
    <property type="entry name" value="PHOSPHOSERINE PHOSPHATASE"/>
    <property type="match status" value="1"/>
</dbReference>
<dbReference type="PANTHER" id="PTHR10000:SF25">
    <property type="entry name" value="PHOSPHATASE YKRA-RELATED"/>
    <property type="match status" value="1"/>
</dbReference>
<evidence type="ECO:0000313" key="4">
    <source>
        <dbReference type="Proteomes" id="UP000490821"/>
    </source>
</evidence>
<dbReference type="SUPFAM" id="SSF56784">
    <property type="entry name" value="HAD-like"/>
    <property type="match status" value="1"/>
</dbReference>
<dbReference type="GeneID" id="78287889"/>
<dbReference type="EC" id="3.1.3.-" evidence="1"/>
<dbReference type="EMBL" id="FOIN01000006">
    <property type="protein sequence ID" value="SET32020.1"/>
    <property type="molecule type" value="Genomic_DNA"/>
</dbReference>
<dbReference type="InterPro" id="IPR006379">
    <property type="entry name" value="HAD-SF_hydro_IIB"/>
</dbReference>
<evidence type="ECO:0000313" key="1">
    <source>
        <dbReference type="EMBL" id="GFI42021.1"/>
    </source>
</evidence>
<reference evidence="3" key="2">
    <citation type="submission" date="2016-10" db="EMBL/GenBank/DDBJ databases">
        <authorList>
            <person name="Varghese N."/>
            <person name="Submissions S."/>
        </authorList>
    </citation>
    <scope>NUCLEOTIDE SEQUENCE [LARGE SCALE GENOMIC DNA]</scope>
    <source>
        <strain evidence="3">DSM 1551</strain>
    </source>
</reference>
<dbReference type="InterPro" id="IPR023214">
    <property type="entry name" value="HAD_sf"/>
</dbReference>
<keyword evidence="3" id="KW-1185">Reference proteome</keyword>